<name>E6XBB3_CELAD</name>
<evidence type="ECO:0000313" key="3">
    <source>
        <dbReference type="Proteomes" id="UP000008634"/>
    </source>
</evidence>
<gene>
    <name evidence="2" type="ordered locus">Celal_2692</name>
</gene>
<reference evidence="2 3" key="1">
    <citation type="journal article" date="2010" name="Stand. Genomic Sci.">
        <title>Complete genome sequence of Cellulophaga algicola type strain (IC166).</title>
        <authorList>
            <person name="Abt B."/>
            <person name="Lu M."/>
            <person name="Misra M."/>
            <person name="Han C."/>
            <person name="Nolan M."/>
            <person name="Lucas S."/>
            <person name="Hammon N."/>
            <person name="Deshpande S."/>
            <person name="Cheng J.F."/>
            <person name="Tapia R."/>
            <person name="Goodwin L."/>
            <person name="Pitluck S."/>
            <person name="Liolios K."/>
            <person name="Pagani I."/>
            <person name="Ivanova N."/>
            <person name="Mavromatis K."/>
            <person name="Ovchinikova G."/>
            <person name="Pati A."/>
            <person name="Chen A."/>
            <person name="Palaniappan K."/>
            <person name="Land M."/>
            <person name="Hauser L."/>
            <person name="Chang Y.J."/>
            <person name="Jeffries C.D."/>
            <person name="Detter J.C."/>
            <person name="Brambilla E."/>
            <person name="Rohde M."/>
            <person name="Tindall B.J."/>
            <person name="Goker M."/>
            <person name="Woyke T."/>
            <person name="Bristow J."/>
            <person name="Eisen J.A."/>
            <person name="Markowitz V."/>
            <person name="Hugenholtz P."/>
            <person name="Kyrpides N.C."/>
            <person name="Klenk H.P."/>
            <person name="Lapidus A."/>
        </authorList>
    </citation>
    <scope>NUCLEOTIDE SEQUENCE [LARGE SCALE GENOMIC DNA]</scope>
    <source>
        <strain evidence="3">DSM 14237 / IC166 / ACAM 630</strain>
    </source>
</reference>
<dbReference type="Proteomes" id="UP000008634">
    <property type="component" value="Chromosome"/>
</dbReference>
<proteinExistence type="predicted"/>
<dbReference type="InterPro" id="IPR018711">
    <property type="entry name" value="NAGPA"/>
</dbReference>
<accession>E6XBB3</accession>
<dbReference type="HOGENOM" id="CLU_071504_0_0_10"/>
<dbReference type="EMBL" id="CP002453">
    <property type="protein sequence ID" value="ADV49977.1"/>
    <property type="molecule type" value="Genomic_DNA"/>
</dbReference>
<sequence length="275" mass="31586">MKYLLSFILASIAILLLSFNSFSDEEKITWNKIDEGLFYAEYDAPKKATYGDSKITILKISPKLYNLNLLSAKENGARVKTAKKWAEDKNQIAVINAGMYMQDFATNVGFMKNFDFVNNGRLNKDNTIAAFNRKNDSVPEFQIIDRTCQNWDQLKDQYNSFTQSIRMVDCNQKNKWGQQAKKWSMVVIGKDKEGNALFIFTRSPYSVHDFISILLNSSLDVYNLMYLEGGPEASFYMDHNGTKVEKMGSYETDFNENDDNTKFWSIPNVIGISKK</sequence>
<feature type="domain" description="Phosphodiester glycosidase" evidence="1">
    <location>
        <begin position="90"/>
        <end position="272"/>
    </location>
</feature>
<protein>
    <recommendedName>
        <fullName evidence="1">Phosphodiester glycosidase domain-containing protein</fullName>
    </recommendedName>
</protein>
<dbReference type="KEGG" id="cao:Celal_2692"/>
<dbReference type="OrthoDB" id="9788058at2"/>
<evidence type="ECO:0000313" key="2">
    <source>
        <dbReference type="EMBL" id="ADV49977.1"/>
    </source>
</evidence>
<evidence type="ECO:0000259" key="1">
    <source>
        <dbReference type="Pfam" id="PF09992"/>
    </source>
</evidence>
<dbReference type="Pfam" id="PF09992">
    <property type="entry name" value="NAGPA"/>
    <property type="match status" value="1"/>
</dbReference>
<dbReference type="eggNOG" id="COG3698">
    <property type="taxonomic scope" value="Bacteria"/>
</dbReference>
<dbReference type="AlphaFoldDB" id="E6XBB3"/>
<dbReference type="RefSeq" id="WP_013551448.1">
    <property type="nucleotide sequence ID" value="NC_014934.1"/>
</dbReference>
<dbReference type="STRING" id="688270.Celal_2692"/>
<keyword evidence="3" id="KW-1185">Reference proteome</keyword>
<organism evidence="2 3">
    <name type="scientific">Cellulophaga algicola (strain DSM 14237 / IC166 / ACAM 630)</name>
    <dbReference type="NCBI Taxonomy" id="688270"/>
    <lineage>
        <taxon>Bacteria</taxon>
        <taxon>Pseudomonadati</taxon>
        <taxon>Bacteroidota</taxon>
        <taxon>Flavobacteriia</taxon>
        <taxon>Flavobacteriales</taxon>
        <taxon>Flavobacteriaceae</taxon>
        <taxon>Cellulophaga</taxon>
    </lineage>
</organism>